<dbReference type="AlphaFoldDB" id="A0A1T2X0H3"/>
<evidence type="ECO:0000259" key="2">
    <source>
        <dbReference type="Pfam" id="PF13229"/>
    </source>
</evidence>
<reference evidence="3 4" key="1">
    <citation type="submission" date="2017-01" db="EMBL/GenBank/DDBJ databases">
        <title>Genome analysis of Paenibacillus selenitrireducens ES3-24.</title>
        <authorList>
            <person name="Xu D."/>
            <person name="Yao R."/>
            <person name="Zheng S."/>
        </authorList>
    </citation>
    <scope>NUCLEOTIDE SEQUENCE [LARGE SCALE GENOMIC DNA]</scope>
    <source>
        <strain evidence="3 4">ES3-24</strain>
    </source>
</reference>
<dbReference type="STRING" id="1324314.BVG16_28985"/>
<evidence type="ECO:0000313" key="4">
    <source>
        <dbReference type="Proteomes" id="UP000190188"/>
    </source>
</evidence>
<evidence type="ECO:0000256" key="1">
    <source>
        <dbReference type="SAM" id="MobiDB-lite"/>
    </source>
</evidence>
<gene>
    <name evidence="3" type="ORF">BVG16_28985</name>
</gene>
<keyword evidence="4" id="KW-1185">Reference proteome</keyword>
<sequence length="619" mass="70194">MTEAGRKDMTEALENADTTQSVDTGVHRLTEMEIVIEEPNWSNYSSISVANFGARAEEGYCNGEAFQRAIDYCKQANVAELTVPAGVYHFYEGRHPVFEGLQDFQFDGGESEFIFSTVSAYFVIKYCTRAIFKNFTLDWNWARDQLASIGQVQEVATDRSYIDLHFPEYETLPEKLDIRTFNAMDPRTLSPGCSLGREFGHDQLGTAVLKDRNTLRISLPEAKREFFHFLQREQTYIVRHYIYDANAFELHGNQHLQMQHVTIYSAPGHGFVTTGDQHHWALERCRIVKRPGTTRCISVTADGCHISNSQGYFRIENCDFSYNGDDCLNIHDNSVQGFVRVDDRTIQLSRVQRWRNPFGKDDAIEFRLADLSPAGLTVPIESVDWEEEQQRCTVVFQEPLPADLSNQAILFNRRYDSGHYIVRNNFFHHNRARGILLHSSHGLVENNHFLMNQGSAIQIECGAESRWAEGFGVEHVIIRNNLIDSSDVNHWNMAVIYMGVYLEQGRTLFPIFQNITIESNTIVNCPQQAMYMSSCNHIVIRSNAILNDNAGPIKTEQDGDANCVANRSSYQGSLMVSHGRDIEISGNRRLSTLPATDSGIYIEPLTSSNVTLTGNVGFQ</sequence>
<dbReference type="InterPro" id="IPR006626">
    <property type="entry name" value="PbH1"/>
</dbReference>
<feature type="region of interest" description="Disordered" evidence="1">
    <location>
        <begin position="1"/>
        <end position="22"/>
    </location>
</feature>
<feature type="compositionally biased region" description="Basic and acidic residues" evidence="1">
    <location>
        <begin position="1"/>
        <end position="10"/>
    </location>
</feature>
<dbReference type="Pfam" id="PF13229">
    <property type="entry name" value="Beta_helix"/>
    <property type="match status" value="1"/>
</dbReference>
<name>A0A1T2X0H3_9BACL</name>
<dbReference type="SMART" id="SM00710">
    <property type="entry name" value="PbH1"/>
    <property type="match status" value="6"/>
</dbReference>
<organism evidence="3 4">
    <name type="scientific">Paenibacillus selenitireducens</name>
    <dbReference type="NCBI Taxonomy" id="1324314"/>
    <lineage>
        <taxon>Bacteria</taxon>
        <taxon>Bacillati</taxon>
        <taxon>Bacillota</taxon>
        <taxon>Bacilli</taxon>
        <taxon>Bacillales</taxon>
        <taxon>Paenibacillaceae</taxon>
        <taxon>Paenibacillus</taxon>
    </lineage>
</organism>
<accession>A0A1T2X0H3</accession>
<protein>
    <recommendedName>
        <fullName evidence="2">Right handed beta helix domain-containing protein</fullName>
    </recommendedName>
</protein>
<dbReference type="InterPro" id="IPR011050">
    <property type="entry name" value="Pectin_lyase_fold/virulence"/>
</dbReference>
<proteinExistence type="predicted"/>
<dbReference type="Proteomes" id="UP000190188">
    <property type="component" value="Unassembled WGS sequence"/>
</dbReference>
<dbReference type="EMBL" id="MSZX01000018">
    <property type="protein sequence ID" value="OPA73370.1"/>
    <property type="molecule type" value="Genomic_DNA"/>
</dbReference>
<dbReference type="Gene3D" id="2.160.20.10">
    <property type="entry name" value="Single-stranded right-handed beta-helix, Pectin lyase-like"/>
    <property type="match status" value="3"/>
</dbReference>
<dbReference type="SUPFAM" id="SSF51126">
    <property type="entry name" value="Pectin lyase-like"/>
    <property type="match status" value="2"/>
</dbReference>
<dbReference type="InterPro" id="IPR012334">
    <property type="entry name" value="Pectin_lyas_fold"/>
</dbReference>
<comment type="caution">
    <text evidence="3">The sequence shown here is derived from an EMBL/GenBank/DDBJ whole genome shotgun (WGS) entry which is preliminary data.</text>
</comment>
<feature type="domain" description="Right handed beta helix" evidence="2">
    <location>
        <begin position="418"/>
        <end position="484"/>
    </location>
</feature>
<dbReference type="InterPro" id="IPR039448">
    <property type="entry name" value="Beta_helix"/>
</dbReference>
<evidence type="ECO:0000313" key="3">
    <source>
        <dbReference type="EMBL" id="OPA73370.1"/>
    </source>
</evidence>